<evidence type="ECO:0008006" key="3">
    <source>
        <dbReference type="Google" id="ProtNLM"/>
    </source>
</evidence>
<keyword evidence="2" id="KW-1185">Reference proteome</keyword>
<name>A0A5N6BZN4_9ACTN</name>
<protein>
    <recommendedName>
        <fullName evidence="3">DUF4145 domain-containing protein</fullName>
    </recommendedName>
</protein>
<dbReference type="AlphaFoldDB" id="A0A5N6BZN4"/>
<dbReference type="Proteomes" id="UP000313066">
    <property type="component" value="Unassembled WGS sequence"/>
</dbReference>
<sequence>MDEFVVLRRDPVTNGMCYGVDDEGSPRRINQTVLQEVIATWPVAPTTPDNILSLLQKSRIAVLCSLAGRELLMDGVLSALHAVEAALRQRIEASGESVSNRHGKPLAWGDLFQRAVSLGLLEREPDDLLDYGRNLRNRLSHPSQVMYLPYAAALRLIETSHRLVARLYATGDNLTAATTR</sequence>
<dbReference type="RefSeq" id="WP_139573940.1">
    <property type="nucleotide sequence ID" value="NZ_VDMA02000004.1"/>
</dbReference>
<proteinExistence type="predicted"/>
<evidence type="ECO:0000313" key="1">
    <source>
        <dbReference type="EMBL" id="KAB8185995.1"/>
    </source>
</evidence>
<evidence type="ECO:0000313" key="2">
    <source>
        <dbReference type="Proteomes" id="UP000313066"/>
    </source>
</evidence>
<accession>A0A5N6BZN4</accession>
<reference evidence="1 2" key="1">
    <citation type="submission" date="2019-10" db="EMBL/GenBank/DDBJ databases">
        <title>Nonomuraea sp. nov., isolated from Phyllanthus amarus.</title>
        <authorList>
            <person name="Klykleung N."/>
            <person name="Tanasupawat S."/>
        </authorList>
    </citation>
    <scope>NUCLEOTIDE SEQUENCE [LARGE SCALE GENOMIC DNA]</scope>
    <source>
        <strain evidence="1 2">CR1-09</strain>
    </source>
</reference>
<dbReference type="EMBL" id="VDMA02000004">
    <property type="protein sequence ID" value="KAB8185995.1"/>
    <property type="molecule type" value="Genomic_DNA"/>
</dbReference>
<gene>
    <name evidence="1" type="ORF">FH610_009580</name>
</gene>
<comment type="caution">
    <text evidence="1">The sequence shown here is derived from an EMBL/GenBank/DDBJ whole genome shotgun (WGS) entry which is preliminary data.</text>
</comment>
<organism evidence="1 2">
    <name type="scientific">Microbispora catharanthi</name>
    <dbReference type="NCBI Taxonomy" id="1712871"/>
    <lineage>
        <taxon>Bacteria</taxon>
        <taxon>Bacillati</taxon>
        <taxon>Actinomycetota</taxon>
        <taxon>Actinomycetes</taxon>
        <taxon>Streptosporangiales</taxon>
        <taxon>Streptosporangiaceae</taxon>
        <taxon>Microbispora</taxon>
    </lineage>
</organism>